<dbReference type="SUPFAM" id="SSF54106">
    <property type="entry name" value="LysM domain"/>
    <property type="match status" value="1"/>
</dbReference>
<dbReference type="Proteomes" id="UP001595882">
    <property type="component" value="Unassembled WGS sequence"/>
</dbReference>
<sequence length="473" mass="51872">MRESKFHNVKKVFRNTVIASLIGFGISAPTIFAEETELLEIYHVYVDGQHIGVVDDQQSIANFVEQKIEKLKEQTQHDEFTYTIDENITYVPETVFTVQTTENEVINYLDEELTVKVEAISLTVGGQAVGYFANEKEAEQVIQTYKEKFVSAEELQKLENSSETVSLSVGESRITNVSLSADVSMKEEKVLASNVLTVEEGLTLLENGTLENKKYTVAEGDVLGSIASKHNLTLDQLLELNPGLTEDSLIQIGDELNVTVLKPFVEVIITEEQKVEETIAFETEIEESETMYKGDEEVKQEGSNGSKEIKYQVQKINGRTATKEVVEETVTEEPVNEVIVKGTKVVPSRGSGQFHWPAVGGYVSSHMGERWGSYHKGMDIAGVSNRSILAADNGTVVSAGWDSGGYGNKVVIDHNNGYQTVYAHLSSISVSAGQTVEKGSTLGVMGSTGNSTGIHLHFEVRKNGSLVNPASLF</sequence>
<dbReference type="PANTHER" id="PTHR21666:SF270">
    <property type="entry name" value="MUREIN HYDROLASE ACTIVATOR ENVC"/>
    <property type="match status" value="1"/>
</dbReference>
<evidence type="ECO:0000313" key="5">
    <source>
        <dbReference type="Proteomes" id="UP001595882"/>
    </source>
</evidence>
<dbReference type="InterPro" id="IPR018392">
    <property type="entry name" value="LysM"/>
</dbReference>
<dbReference type="PANTHER" id="PTHR21666">
    <property type="entry name" value="PEPTIDASE-RELATED"/>
    <property type="match status" value="1"/>
</dbReference>
<dbReference type="Gene3D" id="3.10.350.10">
    <property type="entry name" value="LysM domain"/>
    <property type="match status" value="1"/>
</dbReference>
<dbReference type="SUPFAM" id="SSF51261">
    <property type="entry name" value="Duplicated hybrid motif"/>
    <property type="match status" value="1"/>
</dbReference>
<dbReference type="InterPro" id="IPR016047">
    <property type="entry name" value="M23ase_b-sheet_dom"/>
</dbReference>
<dbReference type="Pfam" id="PF01476">
    <property type="entry name" value="LysM"/>
    <property type="match status" value="1"/>
</dbReference>
<dbReference type="Gene3D" id="2.20.230.10">
    <property type="entry name" value="Resuscitation-promoting factor rpfb"/>
    <property type="match status" value="1"/>
</dbReference>
<comment type="caution">
    <text evidence="4">The sequence shown here is derived from an EMBL/GenBank/DDBJ whole genome shotgun (WGS) entry which is preliminary data.</text>
</comment>
<dbReference type="RefSeq" id="WP_390249870.1">
    <property type="nucleotide sequence ID" value="NZ_JBHSDT010000004.1"/>
</dbReference>
<reference evidence="5" key="1">
    <citation type="journal article" date="2019" name="Int. J. Syst. Evol. Microbiol.">
        <title>The Global Catalogue of Microorganisms (GCM) 10K type strain sequencing project: providing services to taxonomists for standard genome sequencing and annotation.</title>
        <authorList>
            <consortium name="The Broad Institute Genomics Platform"/>
            <consortium name="The Broad Institute Genome Sequencing Center for Infectious Disease"/>
            <person name="Wu L."/>
            <person name="Ma J."/>
        </authorList>
    </citation>
    <scope>NUCLEOTIDE SEQUENCE [LARGE SCALE GENOMIC DNA]</scope>
    <source>
        <strain evidence="5">CCUG 37865</strain>
    </source>
</reference>
<evidence type="ECO:0000259" key="3">
    <source>
        <dbReference type="PROSITE" id="PS51782"/>
    </source>
</evidence>
<evidence type="ECO:0000256" key="1">
    <source>
        <dbReference type="ARBA" id="ARBA00022729"/>
    </source>
</evidence>
<dbReference type="InterPro" id="IPR036779">
    <property type="entry name" value="LysM_dom_sf"/>
</dbReference>
<keyword evidence="1" id="KW-0732">Signal</keyword>
<name>A0ABV8WR58_9BACI</name>
<proteinExistence type="predicted"/>
<dbReference type="PROSITE" id="PS51782">
    <property type="entry name" value="LYSM"/>
    <property type="match status" value="1"/>
</dbReference>
<dbReference type="PROSITE" id="PS51109">
    <property type="entry name" value="G5"/>
    <property type="match status" value="1"/>
</dbReference>
<keyword evidence="5" id="KW-1185">Reference proteome</keyword>
<dbReference type="InterPro" id="IPR011098">
    <property type="entry name" value="G5_dom"/>
</dbReference>
<evidence type="ECO:0000259" key="2">
    <source>
        <dbReference type="PROSITE" id="PS51109"/>
    </source>
</evidence>
<protein>
    <submittedName>
        <fullName evidence="4">Peptidoglycan DD-metalloendopeptidase family protein</fullName>
    </submittedName>
</protein>
<dbReference type="CDD" id="cd00118">
    <property type="entry name" value="LysM"/>
    <property type="match status" value="1"/>
</dbReference>
<dbReference type="SMART" id="SM00257">
    <property type="entry name" value="LysM"/>
    <property type="match status" value="1"/>
</dbReference>
<dbReference type="Gene3D" id="2.70.70.10">
    <property type="entry name" value="Glucose Permease (Domain IIA)"/>
    <property type="match status" value="1"/>
</dbReference>
<dbReference type="InterPro" id="IPR011055">
    <property type="entry name" value="Dup_hybrid_motif"/>
</dbReference>
<feature type="domain" description="LysM" evidence="3">
    <location>
        <begin position="213"/>
        <end position="258"/>
    </location>
</feature>
<evidence type="ECO:0000313" key="4">
    <source>
        <dbReference type="EMBL" id="MFC4402350.1"/>
    </source>
</evidence>
<dbReference type="Pfam" id="PF07501">
    <property type="entry name" value="G5"/>
    <property type="match status" value="1"/>
</dbReference>
<feature type="domain" description="G5" evidence="2">
    <location>
        <begin position="265"/>
        <end position="345"/>
    </location>
</feature>
<gene>
    <name evidence="4" type="ORF">ACFOY7_04635</name>
</gene>
<organism evidence="4 5">
    <name type="scientific">Gracilibacillus xinjiangensis</name>
    <dbReference type="NCBI Taxonomy" id="1193282"/>
    <lineage>
        <taxon>Bacteria</taxon>
        <taxon>Bacillati</taxon>
        <taxon>Bacillota</taxon>
        <taxon>Bacilli</taxon>
        <taxon>Bacillales</taxon>
        <taxon>Bacillaceae</taxon>
        <taxon>Gracilibacillus</taxon>
    </lineage>
</organism>
<dbReference type="Pfam" id="PF01551">
    <property type="entry name" value="Peptidase_M23"/>
    <property type="match status" value="1"/>
</dbReference>
<dbReference type="CDD" id="cd12797">
    <property type="entry name" value="M23_peptidase"/>
    <property type="match status" value="1"/>
</dbReference>
<dbReference type="InterPro" id="IPR050570">
    <property type="entry name" value="Cell_wall_metabolism_enzyme"/>
</dbReference>
<dbReference type="SMART" id="SM01208">
    <property type="entry name" value="G5"/>
    <property type="match status" value="1"/>
</dbReference>
<dbReference type="EMBL" id="JBHSDT010000004">
    <property type="protein sequence ID" value="MFC4402350.1"/>
    <property type="molecule type" value="Genomic_DNA"/>
</dbReference>
<accession>A0ABV8WR58</accession>